<dbReference type="InterPro" id="IPR000742">
    <property type="entry name" value="EGF"/>
</dbReference>
<dbReference type="GO" id="GO:0005044">
    <property type="term" value="F:scavenger receptor activity"/>
    <property type="evidence" value="ECO:0007669"/>
    <property type="project" value="Ensembl"/>
</dbReference>
<accession>A0A8B9C0B1</accession>
<dbReference type="PRINTS" id="PR00011">
    <property type="entry name" value="EGFLAMININ"/>
</dbReference>
<dbReference type="CDD" id="cd00055">
    <property type="entry name" value="EGF_Lam"/>
    <property type="match status" value="1"/>
</dbReference>
<feature type="region of interest" description="Disordered" evidence="3">
    <location>
        <begin position="605"/>
        <end position="731"/>
    </location>
</feature>
<feature type="region of interest" description="Disordered" evidence="3">
    <location>
        <begin position="396"/>
        <end position="544"/>
    </location>
</feature>
<dbReference type="GO" id="GO:0048680">
    <property type="term" value="P:positive regulation of axon regeneration"/>
    <property type="evidence" value="ECO:0007669"/>
    <property type="project" value="Ensembl"/>
</dbReference>
<dbReference type="SMART" id="SM00181">
    <property type="entry name" value="EGF"/>
    <property type="match status" value="5"/>
</dbReference>
<dbReference type="GO" id="GO:0030169">
    <property type="term" value="F:low-density lipoprotein particle binding"/>
    <property type="evidence" value="ECO:0007669"/>
    <property type="project" value="Ensembl"/>
</dbReference>
<reference evidence="5" key="2">
    <citation type="submission" date="2025-09" db="UniProtKB">
        <authorList>
            <consortium name="Ensembl"/>
        </authorList>
    </citation>
    <scope>IDENTIFICATION</scope>
</reference>
<dbReference type="PROSITE" id="PS50026">
    <property type="entry name" value="EGF_3"/>
    <property type="match status" value="2"/>
</dbReference>
<name>A0A8B9C0B1_9AVES</name>
<dbReference type="Gene3D" id="2.170.300.10">
    <property type="entry name" value="Tie2 ligand-binding domain superfamily"/>
    <property type="match status" value="3"/>
</dbReference>
<feature type="disulfide bond" evidence="2">
    <location>
        <begin position="42"/>
        <end position="51"/>
    </location>
</feature>
<evidence type="ECO:0000313" key="5">
    <source>
        <dbReference type="Ensembl" id="ENSABRP00000012285.1"/>
    </source>
</evidence>
<dbReference type="PROSITE" id="PS00022">
    <property type="entry name" value="EGF_1"/>
    <property type="match status" value="3"/>
</dbReference>
<dbReference type="GO" id="GO:0016322">
    <property type="term" value="P:neuron remodeling"/>
    <property type="evidence" value="ECO:0007669"/>
    <property type="project" value="Ensembl"/>
</dbReference>
<feature type="compositionally biased region" description="Basic and acidic residues" evidence="3">
    <location>
        <begin position="609"/>
        <end position="620"/>
    </location>
</feature>
<feature type="compositionally biased region" description="Basic and acidic residues" evidence="3">
    <location>
        <begin position="633"/>
        <end position="645"/>
    </location>
</feature>
<feature type="disulfide bond" evidence="2">
    <location>
        <begin position="85"/>
        <end position="94"/>
    </location>
</feature>
<dbReference type="GO" id="GO:0007157">
    <property type="term" value="P:heterophilic cell-cell adhesion via plasma membrane cell adhesion molecules"/>
    <property type="evidence" value="ECO:0007669"/>
    <property type="project" value="TreeGrafter"/>
</dbReference>
<feature type="domain" description="EGF-like" evidence="4">
    <location>
        <begin position="13"/>
        <end position="52"/>
    </location>
</feature>
<evidence type="ECO:0000256" key="1">
    <source>
        <dbReference type="ARBA" id="ARBA00022536"/>
    </source>
</evidence>
<evidence type="ECO:0000259" key="4">
    <source>
        <dbReference type="PROSITE" id="PS50026"/>
    </source>
</evidence>
<keyword evidence="6" id="KW-1185">Reference proteome</keyword>
<evidence type="ECO:0000256" key="3">
    <source>
        <dbReference type="SAM" id="MobiDB-lite"/>
    </source>
</evidence>
<dbReference type="InterPro" id="IPR042635">
    <property type="entry name" value="MEGF10/SREC1/2-like"/>
</dbReference>
<dbReference type="GeneTree" id="ENSGT00950000183101"/>
<dbReference type="PANTHER" id="PTHR24043:SF0">
    <property type="entry name" value="SCAVENGER RECEPTOR CLASS F MEMBER 1"/>
    <property type="match status" value="1"/>
</dbReference>
<feature type="domain" description="EGF-like" evidence="4">
    <location>
        <begin position="60"/>
        <end position="95"/>
    </location>
</feature>
<dbReference type="PANTHER" id="PTHR24043">
    <property type="entry name" value="SCAVENGER RECEPTOR CLASS F"/>
    <property type="match status" value="1"/>
</dbReference>
<keyword evidence="1 2" id="KW-0245">EGF-like domain</keyword>
<dbReference type="Pfam" id="PF00053">
    <property type="entry name" value="EGF_laminin"/>
    <property type="match status" value="1"/>
</dbReference>
<dbReference type="SMART" id="SM00180">
    <property type="entry name" value="EGF_Lam"/>
    <property type="match status" value="4"/>
</dbReference>
<reference evidence="5" key="1">
    <citation type="submission" date="2025-08" db="UniProtKB">
        <authorList>
            <consortium name="Ensembl"/>
        </authorList>
    </citation>
    <scope>IDENTIFICATION</scope>
</reference>
<proteinExistence type="predicted"/>
<dbReference type="InterPro" id="IPR002049">
    <property type="entry name" value="LE_dom"/>
</dbReference>
<dbReference type="GO" id="GO:0016020">
    <property type="term" value="C:membrane"/>
    <property type="evidence" value="ECO:0007669"/>
    <property type="project" value="Ensembl"/>
</dbReference>
<dbReference type="Ensembl" id="ENSABRT00000017614.1">
    <property type="protein sequence ID" value="ENSABRP00000012285.1"/>
    <property type="gene ID" value="ENSABRG00000010994.1"/>
</dbReference>
<keyword evidence="2" id="KW-1015">Disulfide bond</keyword>
<evidence type="ECO:0000313" key="6">
    <source>
        <dbReference type="Proteomes" id="UP000694426"/>
    </source>
</evidence>
<protein>
    <submittedName>
        <fullName evidence="5">Scavenger receptor class F member 1</fullName>
    </submittedName>
</protein>
<dbReference type="AlphaFoldDB" id="A0A8B9C0B1"/>
<gene>
    <name evidence="5" type="primary">SCARF1</name>
</gene>
<evidence type="ECO:0000256" key="2">
    <source>
        <dbReference type="PROSITE-ProRule" id="PRU00076"/>
    </source>
</evidence>
<comment type="caution">
    <text evidence="2">Lacks conserved residue(s) required for the propagation of feature annotation.</text>
</comment>
<dbReference type="Proteomes" id="UP000694426">
    <property type="component" value="Unplaced"/>
</dbReference>
<sequence length="731" mass="76746">PAGLACCPGWKQEGRECTAAVCEGEDTCGPDEVCVKPGLCRCKPGFFGADCSSRCPTQYWGPDCKQRCPCHPGGTCEAASGRCTCDPDRWGELCQFPCQCGPHGRCEPLTGACRCEPGWWSPSCKKQCQCNAASSHCDPLSGHCRCLPGWWGRRCSFKCSCNLSPCAQETGKCECKAGFWGPACQRRCDCLHGSCNPLTGHCSCVPGYQGRSCREPCPAGKYGSQCPCPRCRHGDACDAETGSCLHCEPGWMGPSCNSSCPAGTFGDGCQLLCPECVWGSCDPVSGACLCQAGLDRGALAAAILVPLLLLLLCVVCCCCSAGPADARDRAAVPDDDVVARMKHHVQGVLANLSAMMPCFSLGGYKLPKVTVSHHDAEIPFNPSFIESPSAAWVSDSSFSSFDTDNEGPEYSVPPREGDPRSCASSPRSLSDGASPPGEDVSQPFAIPRTSSIAKAKRPSVSFAEGTKFGAAETPSPGRKPKTPWGAAKLSPTSGDTGDEPPAEQPASDGYESPDPLAKGEESHRPSPRATPGGRRRVVSGTRHVAQRVEALEAAAKSGSWDAKGKEPNVTTIYMMVGTAGQDPKAEGGGEGPVQAVLKRLGSLQKGKWAAKEDPKVRRSVEAIQKPPRRALAQRRDSANGCKQRESVPGAAGEQRPGKQQHLPGKRRSFPLASAPLKATGAQDGAGNTVERGKSLEVALSLETKGQAAPEEEPKYETVSGSEDAPAAPAAT</sequence>
<organism evidence="5 6">
    <name type="scientific">Anser brachyrhynchus</name>
    <name type="common">Pink-footed goose</name>
    <dbReference type="NCBI Taxonomy" id="132585"/>
    <lineage>
        <taxon>Eukaryota</taxon>
        <taxon>Metazoa</taxon>
        <taxon>Chordata</taxon>
        <taxon>Craniata</taxon>
        <taxon>Vertebrata</taxon>
        <taxon>Euteleostomi</taxon>
        <taxon>Archelosauria</taxon>
        <taxon>Archosauria</taxon>
        <taxon>Dinosauria</taxon>
        <taxon>Saurischia</taxon>
        <taxon>Theropoda</taxon>
        <taxon>Coelurosauria</taxon>
        <taxon>Aves</taxon>
        <taxon>Neognathae</taxon>
        <taxon>Galloanserae</taxon>
        <taxon>Anseriformes</taxon>
        <taxon>Anatidae</taxon>
        <taxon>Anserinae</taxon>
        <taxon>Anser</taxon>
    </lineage>
</organism>
<dbReference type="GO" id="GO:0016358">
    <property type="term" value="P:dendrite development"/>
    <property type="evidence" value="ECO:0007669"/>
    <property type="project" value="Ensembl"/>
</dbReference>